<dbReference type="InterPro" id="IPR012791">
    <property type="entry name" value="3-oxoacid_CoA-transf_B"/>
</dbReference>
<dbReference type="PANTHER" id="PTHR13707">
    <property type="entry name" value="KETOACID-COENZYME A TRANSFERASE"/>
    <property type="match status" value="1"/>
</dbReference>
<evidence type="ECO:0000313" key="3">
    <source>
        <dbReference type="EMBL" id="TGG92561.1"/>
    </source>
</evidence>
<keyword evidence="2 3" id="KW-0808">Transferase</keyword>
<gene>
    <name evidence="3" type="ORF">E4656_13265</name>
</gene>
<evidence type="ECO:0000256" key="2">
    <source>
        <dbReference type="ARBA" id="ARBA00022679"/>
    </source>
</evidence>
<dbReference type="Gene3D" id="3.40.1080.10">
    <property type="entry name" value="Glutaconate Coenzyme A-transferase"/>
    <property type="match status" value="1"/>
</dbReference>
<dbReference type="InterPro" id="IPR004165">
    <property type="entry name" value="CoA_trans_fam_I"/>
</dbReference>
<dbReference type="OrthoDB" id="9778604at2"/>
<name>A0A4Z0WEG6_9GAMM</name>
<dbReference type="EMBL" id="SRMF01000005">
    <property type="protein sequence ID" value="TGG92561.1"/>
    <property type="molecule type" value="Genomic_DNA"/>
</dbReference>
<dbReference type="SUPFAM" id="SSF100950">
    <property type="entry name" value="NagB/RpiA/CoA transferase-like"/>
    <property type="match status" value="1"/>
</dbReference>
<dbReference type="GO" id="GO:0008410">
    <property type="term" value="F:CoA-transferase activity"/>
    <property type="evidence" value="ECO:0007669"/>
    <property type="project" value="InterPro"/>
</dbReference>
<accession>A0A4Z0WEG6</accession>
<dbReference type="SMART" id="SM00882">
    <property type="entry name" value="CoA_trans"/>
    <property type="match status" value="1"/>
</dbReference>
<keyword evidence="4" id="KW-1185">Reference proteome</keyword>
<proteinExistence type="inferred from homology"/>
<dbReference type="Pfam" id="PF01144">
    <property type="entry name" value="CoA_trans"/>
    <property type="match status" value="1"/>
</dbReference>
<evidence type="ECO:0000256" key="1">
    <source>
        <dbReference type="ARBA" id="ARBA00007047"/>
    </source>
</evidence>
<reference evidence="3 4" key="1">
    <citation type="submission" date="2019-04" db="EMBL/GenBank/DDBJ databases">
        <title>Natronospirillum operosus gen. nov., sp. nov., a haloalkaliphilic satellite isolated from decaying biomass of laboratory culture of cyanobacterium Geitlerinema sp. and proposal of Natronospirillaceae fam. nov. and Saccharospirillaceae fam. nov.</title>
        <authorList>
            <person name="Kevbrin V."/>
            <person name="Boltyanskaya Y."/>
            <person name="Koziaeva V."/>
            <person name="Grouzdev D.S."/>
            <person name="Park M."/>
            <person name="Cho J."/>
        </authorList>
    </citation>
    <scope>NUCLEOTIDE SEQUENCE [LARGE SCALE GENOMIC DNA]</scope>
    <source>
        <strain evidence="3 4">G-116</strain>
    </source>
</reference>
<dbReference type="InterPro" id="IPR037171">
    <property type="entry name" value="NagB/RpiA_transferase-like"/>
</dbReference>
<protein>
    <submittedName>
        <fullName evidence="3">3-oxoacid CoA-transferase subunit B</fullName>
    </submittedName>
</protein>
<sequence>MMSVAERILSRAVNEITPGSIVNLGIGLPSRIMHYLPDDFDVQIHSENGILGAWKQAAPEAMDPFLIDAAGAYVSLGQGASLFDSAVSFAIIRRARLDLTMIGAFEVDSAGNLANWKIPGKFSPGIGGAMELAQKTRRIVVLTNHTDKYGKPKILHTCRLPLTAKACVSRIITDLAVIDVTGDGLVVREKLVDISDAELQEKTEAELNFATGEGPHDTA</sequence>
<comment type="similarity">
    <text evidence="1">Belongs to the 3-oxoacid CoA-transferase subunit B family.</text>
</comment>
<comment type="caution">
    <text evidence="3">The sequence shown here is derived from an EMBL/GenBank/DDBJ whole genome shotgun (WGS) entry which is preliminary data.</text>
</comment>
<evidence type="ECO:0000313" key="4">
    <source>
        <dbReference type="Proteomes" id="UP000297475"/>
    </source>
</evidence>
<dbReference type="Proteomes" id="UP000297475">
    <property type="component" value="Unassembled WGS sequence"/>
</dbReference>
<dbReference type="PANTHER" id="PTHR13707:SF60">
    <property type="entry name" value="ACETATE COA-TRANSFERASE SUBUNIT ALPHA"/>
    <property type="match status" value="1"/>
</dbReference>
<dbReference type="NCBIfam" id="TIGR02428">
    <property type="entry name" value="pcaJ_scoB_fam"/>
    <property type="match status" value="1"/>
</dbReference>
<dbReference type="AlphaFoldDB" id="A0A4Z0WEG6"/>
<organism evidence="3 4">
    <name type="scientific">Natronospirillum operosum</name>
    <dbReference type="NCBI Taxonomy" id="2759953"/>
    <lineage>
        <taxon>Bacteria</taxon>
        <taxon>Pseudomonadati</taxon>
        <taxon>Pseudomonadota</taxon>
        <taxon>Gammaproteobacteria</taxon>
        <taxon>Oceanospirillales</taxon>
        <taxon>Natronospirillaceae</taxon>
        <taxon>Natronospirillum</taxon>
    </lineage>
</organism>